<protein>
    <submittedName>
        <fullName evidence="4">Replication-associated recombination protein A</fullName>
    </submittedName>
</protein>
<dbReference type="InterPro" id="IPR021886">
    <property type="entry name" value="MgsA_C"/>
</dbReference>
<organism evidence="4 5">
    <name type="scientific">Mycoplasma seminis</name>
    <dbReference type="NCBI Taxonomy" id="512749"/>
    <lineage>
        <taxon>Bacteria</taxon>
        <taxon>Bacillati</taxon>
        <taxon>Mycoplasmatota</taxon>
        <taxon>Mollicutes</taxon>
        <taxon>Mycoplasmataceae</taxon>
        <taxon>Mycoplasma</taxon>
    </lineage>
</organism>
<dbReference type="PANTHER" id="PTHR13779">
    <property type="entry name" value="WERNER HELICASE-INTERACTING PROTEIN 1 FAMILY MEMBER"/>
    <property type="match status" value="1"/>
</dbReference>
<dbReference type="CDD" id="cd00009">
    <property type="entry name" value="AAA"/>
    <property type="match status" value="1"/>
</dbReference>
<name>A0ABY9HCH3_9MOLU</name>
<dbReference type="SUPFAM" id="SSF52540">
    <property type="entry name" value="P-loop containing nucleoside triphosphate hydrolases"/>
    <property type="match status" value="1"/>
</dbReference>
<dbReference type="Gene3D" id="1.10.8.60">
    <property type="match status" value="1"/>
</dbReference>
<keyword evidence="5" id="KW-1185">Reference proteome</keyword>
<dbReference type="InterPro" id="IPR032423">
    <property type="entry name" value="AAA_assoc_2"/>
</dbReference>
<reference evidence="4" key="1">
    <citation type="submission" date="2023-08" db="EMBL/GenBank/DDBJ databases">
        <title>Complete genome sequence of Mycoplasma seminis 2200.</title>
        <authorList>
            <person name="Spergser J."/>
        </authorList>
    </citation>
    <scope>NUCLEOTIDE SEQUENCE [LARGE SCALE GENOMIC DNA]</scope>
    <source>
        <strain evidence="4">2200</strain>
    </source>
</reference>
<dbReference type="InterPro" id="IPR008921">
    <property type="entry name" value="DNA_pol3_clamp-load_cplx_C"/>
</dbReference>
<evidence type="ECO:0000313" key="5">
    <source>
        <dbReference type="Proteomes" id="UP001237011"/>
    </source>
</evidence>
<dbReference type="Gene3D" id="1.10.3710.10">
    <property type="entry name" value="DNA polymerase III clamp loader subunits, C-terminal domain"/>
    <property type="match status" value="1"/>
</dbReference>
<dbReference type="PANTHER" id="PTHR13779:SF7">
    <property type="entry name" value="ATPASE WRNIP1"/>
    <property type="match status" value="1"/>
</dbReference>
<dbReference type="Gene3D" id="1.20.272.10">
    <property type="match status" value="1"/>
</dbReference>
<evidence type="ECO:0000313" key="4">
    <source>
        <dbReference type="EMBL" id="WLP85890.1"/>
    </source>
</evidence>
<dbReference type="SMART" id="SM00382">
    <property type="entry name" value="AAA"/>
    <property type="match status" value="1"/>
</dbReference>
<dbReference type="RefSeq" id="WP_305938313.1">
    <property type="nucleotide sequence ID" value="NZ_CP132191.1"/>
</dbReference>
<dbReference type="InterPro" id="IPR051314">
    <property type="entry name" value="AAA_ATPase_RarA/MGS1/WRNIP1"/>
</dbReference>
<evidence type="ECO:0000256" key="2">
    <source>
        <dbReference type="ARBA" id="ARBA00022840"/>
    </source>
</evidence>
<dbReference type="InterPro" id="IPR003593">
    <property type="entry name" value="AAA+_ATPase"/>
</dbReference>
<accession>A0ABY9HCH3</accession>
<dbReference type="InterPro" id="IPR008824">
    <property type="entry name" value="RuvB-like_N"/>
</dbReference>
<dbReference type="InterPro" id="IPR027417">
    <property type="entry name" value="P-loop_NTPase"/>
</dbReference>
<dbReference type="Pfam" id="PF16193">
    <property type="entry name" value="AAA_assoc_2"/>
    <property type="match status" value="1"/>
</dbReference>
<feature type="domain" description="AAA+ ATPase" evidence="3">
    <location>
        <begin position="36"/>
        <end position="144"/>
    </location>
</feature>
<dbReference type="Proteomes" id="UP001237011">
    <property type="component" value="Chromosome"/>
</dbReference>
<dbReference type="EMBL" id="CP132191">
    <property type="protein sequence ID" value="WLP85890.1"/>
    <property type="molecule type" value="Genomic_DNA"/>
</dbReference>
<dbReference type="SUPFAM" id="SSF48019">
    <property type="entry name" value="post-AAA+ oligomerization domain-like"/>
    <property type="match status" value="1"/>
</dbReference>
<dbReference type="Pfam" id="PF12002">
    <property type="entry name" value="MgsA_C"/>
    <property type="match status" value="1"/>
</dbReference>
<keyword evidence="2" id="KW-0067">ATP-binding</keyword>
<evidence type="ECO:0000256" key="1">
    <source>
        <dbReference type="ARBA" id="ARBA00022741"/>
    </source>
</evidence>
<dbReference type="Pfam" id="PF05496">
    <property type="entry name" value="RuvB_N"/>
    <property type="match status" value="1"/>
</dbReference>
<evidence type="ECO:0000259" key="3">
    <source>
        <dbReference type="SMART" id="SM00382"/>
    </source>
</evidence>
<proteinExistence type="predicted"/>
<dbReference type="Gene3D" id="3.40.50.300">
    <property type="entry name" value="P-loop containing nucleotide triphosphate hydrolases"/>
    <property type="match status" value="1"/>
</dbReference>
<gene>
    <name evidence="4" type="ORF">Q8852_01965</name>
</gene>
<keyword evidence="1" id="KW-0547">Nucleotide-binding</keyword>
<sequence>MINKNLANALRPQTLKDIVGQKHIIKLLNRVVENKISSSFLFFGEAGTGKTSTAISLANDLGLKYDYFNASVDSKAKLVEILQNNDCIIIDEIHRLNKDKQDILLSYLEFDKIIVYATTTENPYFKVVPAVRSRMQILQFKKISEADIVNKLKDVKAQYFPNLNISDKLLLDLSRFSAGDLRSSINNLQMLASCVDENEAVTEETLKAVVPNINFYSDLNSSAHYNNLSAFHKSLRGSDPNAALYYGMLIFQSGDIDGLFRRMLCVAYEDIGLASPNVSLRVAEAIRSYERLGEAEGRLPIGFAILDLALAPKSNSSYLALEAANSLIISGGVYEIPQHLRDSHYASASKLGDGIEYKYPHDYANNYVQQQYLPNEITNKVFYWPQSNENETKLLKYWNLIKQK</sequence>